<feature type="compositionally biased region" description="Basic and acidic residues" evidence="1">
    <location>
        <begin position="62"/>
        <end position="73"/>
    </location>
</feature>
<evidence type="ECO:0000256" key="2">
    <source>
        <dbReference type="SAM" id="Phobius"/>
    </source>
</evidence>
<feature type="region of interest" description="Disordered" evidence="1">
    <location>
        <begin position="202"/>
        <end position="255"/>
    </location>
</feature>
<evidence type="ECO:0000313" key="4">
    <source>
        <dbReference type="Proteomes" id="UP000678393"/>
    </source>
</evidence>
<keyword evidence="2" id="KW-0812">Transmembrane</keyword>
<feature type="transmembrane region" description="Helical" evidence="2">
    <location>
        <begin position="29"/>
        <end position="50"/>
    </location>
</feature>
<dbReference type="AlphaFoldDB" id="A0A8S3Z253"/>
<name>A0A8S3Z253_9EUPU</name>
<dbReference type="Proteomes" id="UP000678393">
    <property type="component" value="Unassembled WGS sequence"/>
</dbReference>
<organism evidence="3 4">
    <name type="scientific">Candidula unifasciata</name>
    <dbReference type="NCBI Taxonomy" id="100452"/>
    <lineage>
        <taxon>Eukaryota</taxon>
        <taxon>Metazoa</taxon>
        <taxon>Spiralia</taxon>
        <taxon>Lophotrochozoa</taxon>
        <taxon>Mollusca</taxon>
        <taxon>Gastropoda</taxon>
        <taxon>Heterobranchia</taxon>
        <taxon>Euthyneura</taxon>
        <taxon>Panpulmonata</taxon>
        <taxon>Eupulmonata</taxon>
        <taxon>Stylommatophora</taxon>
        <taxon>Helicina</taxon>
        <taxon>Helicoidea</taxon>
        <taxon>Geomitridae</taxon>
        <taxon>Candidula</taxon>
    </lineage>
</organism>
<evidence type="ECO:0000256" key="1">
    <source>
        <dbReference type="SAM" id="MobiDB-lite"/>
    </source>
</evidence>
<evidence type="ECO:0000313" key="3">
    <source>
        <dbReference type="EMBL" id="CAG5123444.1"/>
    </source>
</evidence>
<feature type="region of interest" description="Disordered" evidence="1">
    <location>
        <begin position="62"/>
        <end position="82"/>
    </location>
</feature>
<proteinExistence type="predicted"/>
<reference evidence="3" key="1">
    <citation type="submission" date="2021-04" db="EMBL/GenBank/DDBJ databases">
        <authorList>
            <consortium name="Molecular Ecology Group"/>
        </authorList>
    </citation>
    <scope>NUCLEOTIDE SEQUENCE</scope>
</reference>
<accession>A0A8S3Z253</accession>
<feature type="non-terminal residue" evidence="3">
    <location>
        <position position="1"/>
    </location>
</feature>
<keyword evidence="2" id="KW-1133">Transmembrane helix</keyword>
<keyword evidence="4" id="KW-1185">Reference proteome</keyword>
<gene>
    <name evidence="3" type="ORF">CUNI_LOCUS9002</name>
</gene>
<dbReference type="EMBL" id="CAJHNH020001524">
    <property type="protein sequence ID" value="CAG5123444.1"/>
    <property type="molecule type" value="Genomic_DNA"/>
</dbReference>
<comment type="caution">
    <text evidence="3">The sequence shown here is derived from an EMBL/GenBank/DDBJ whole genome shotgun (WGS) entry which is preliminary data.</text>
</comment>
<protein>
    <submittedName>
        <fullName evidence="3">Uncharacterized protein</fullName>
    </submittedName>
</protein>
<keyword evidence="2" id="KW-0472">Membrane</keyword>
<sequence length="255" mass="27946">MMGKEFEDFLHFFTSPSERKDALPETFNLGAILAAIIGVSCLAYVVLMCVCRDSGQKKTKDVKANQLSHKTDKTSVVPQNGAESRTEIVWGRTLPPPDVTSSLQTNQIPANSRASIARLLPAPPVSSYETVAKQPAGHELTSSGLKHGGHISGMAALNNQQLHGKNIVPSSVGRTEMSNTDYEHLGSKSVIIPSDYDSLNELKSHERRKVPSESSESSDNDYSELDDKTYPEVIEVSSKREELSDPYSKIKDEIE</sequence>
<feature type="compositionally biased region" description="Basic and acidic residues" evidence="1">
    <location>
        <begin position="237"/>
        <end position="255"/>
    </location>
</feature>